<dbReference type="CDD" id="cd02440">
    <property type="entry name" value="AdoMet_MTases"/>
    <property type="match status" value="1"/>
</dbReference>
<dbReference type="SUPFAM" id="SSF53335">
    <property type="entry name" value="S-adenosyl-L-methionine-dependent methyltransferases"/>
    <property type="match status" value="1"/>
</dbReference>
<keyword evidence="4" id="KW-1185">Reference proteome</keyword>
<dbReference type="Gene3D" id="1.10.150.470">
    <property type="match status" value="1"/>
</dbReference>
<dbReference type="GO" id="GO:0032259">
    <property type="term" value="P:methylation"/>
    <property type="evidence" value="ECO:0007669"/>
    <property type="project" value="UniProtKB-KW"/>
</dbReference>
<feature type="domain" description="YtxK-like N-terminal helical" evidence="2">
    <location>
        <begin position="9"/>
        <end position="87"/>
    </location>
</feature>
<dbReference type="RefSeq" id="WP_090234968.1">
    <property type="nucleotide sequence ID" value="NZ_FNHW01000001.1"/>
</dbReference>
<dbReference type="InterPro" id="IPR029063">
    <property type="entry name" value="SAM-dependent_MTases_sf"/>
</dbReference>
<dbReference type="PANTHER" id="PTHR41313:SF1">
    <property type="entry name" value="DNA METHYLASE ADENINE-SPECIFIC DOMAIN-CONTAINING PROTEIN"/>
    <property type="match status" value="1"/>
</dbReference>
<dbReference type="Pfam" id="PF02384">
    <property type="entry name" value="N6_Mtase"/>
    <property type="match status" value="1"/>
</dbReference>
<dbReference type="PRINTS" id="PR00507">
    <property type="entry name" value="N12N6MTFRASE"/>
</dbReference>
<dbReference type="EMBL" id="FNHW01000001">
    <property type="protein sequence ID" value="SDM89914.1"/>
    <property type="molecule type" value="Genomic_DNA"/>
</dbReference>
<accession>A0A1G9WZB9</accession>
<dbReference type="PANTHER" id="PTHR41313">
    <property type="entry name" value="ADENINE-SPECIFIC METHYLTRANSFERASE"/>
    <property type="match status" value="1"/>
</dbReference>
<organism evidence="3 4">
    <name type="scientific">Fictibacillus solisalsi</name>
    <dbReference type="NCBI Taxonomy" id="459525"/>
    <lineage>
        <taxon>Bacteria</taxon>
        <taxon>Bacillati</taxon>
        <taxon>Bacillota</taxon>
        <taxon>Bacilli</taxon>
        <taxon>Bacillales</taxon>
        <taxon>Fictibacillaceae</taxon>
        <taxon>Fictibacillus</taxon>
    </lineage>
</organism>
<feature type="domain" description="DNA methylase adenine-specific" evidence="1">
    <location>
        <begin position="106"/>
        <end position="311"/>
    </location>
</feature>
<dbReference type="Pfam" id="PF21106">
    <property type="entry name" value="YtxK_like"/>
    <property type="match status" value="1"/>
</dbReference>
<dbReference type="Gene3D" id="3.40.50.150">
    <property type="entry name" value="Vaccinia Virus protein VP39"/>
    <property type="match status" value="1"/>
</dbReference>
<dbReference type="AlphaFoldDB" id="A0A1G9WZB9"/>
<dbReference type="GO" id="GO:0008170">
    <property type="term" value="F:N-methyltransferase activity"/>
    <property type="evidence" value="ECO:0007669"/>
    <property type="project" value="InterPro"/>
</dbReference>
<reference evidence="4" key="1">
    <citation type="submission" date="2016-10" db="EMBL/GenBank/DDBJ databases">
        <authorList>
            <person name="Varghese N."/>
            <person name="Submissions S."/>
        </authorList>
    </citation>
    <scope>NUCLEOTIDE SEQUENCE [LARGE SCALE GENOMIC DNA]</scope>
    <source>
        <strain evidence="4">CGMCC 1.6854</strain>
    </source>
</reference>
<dbReference type="InterPro" id="IPR048375">
    <property type="entry name" value="YtxK-like_N"/>
</dbReference>
<sequence length="331" mass="37456">MKSNLSNVEKLFTVIDQSAERIKQEENLTYLDALVETGENMFHKEIPEHVSQVTKVFLEKEYAKVKLEAMNREEIRKAFQLAVLKGMKEAIQPHHAMTPDAVGIFISYLVQKLMPSAKDFSLLDPAAGAGNLLTTLLNQLEGNIKSFGVEVDETLLRLAWIISNLQKHNVEFYHQDSIKPLYVEPVDLVVSDLPVGFYPNDETAKEFIVHAEEGHTYAHHLLIEQSLHYLKESGFGVFLVPNGLFSSEQAPLLQKMIKEKAVIIGMIQLPLSLFKQESQAKSILILQKNGENTVKPKQALLVDLPSFSKKQAIANVMDQMNEWFSKELKRS</sequence>
<dbReference type="InterPro" id="IPR003356">
    <property type="entry name" value="DNA_methylase_A-5"/>
</dbReference>
<proteinExistence type="predicted"/>
<evidence type="ECO:0000313" key="3">
    <source>
        <dbReference type="EMBL" id="SDM89914.1"/>
    </source>
</evidence>
<dbReference type="GO" id="GO:0003677">
    <property type="term" value="F:DNA binding"/>
    <property type="evidence" value="ECO:0007669"/>
    <property type="project" value="InterPro"/>
</dbReference>
<protein>
    <submittedName>
        <fullName evidence="3">Site-specific DNA-methyltransferase (Adenine-specific)</fullName>
    </submittedName>
</protein>
<dbReference type="InterPro" id="IPR052933">
    <property type="entry name" value="DNA_Protect_Modify"/>
</dbReference>
<evidence type="ECO:0000259" key="2">
    <source>
        <dbReference type="Pfam" id="PF21106"/>
    </source>
</evidence>
<dbReference type="InterPro" id="IPR016843">
    <property type="entry name" value="S-AdoMet-dep_Ade-MeTrfase_prd"/>
</dbReference>
<gene>
    <name evidence="3" type="ORF">SAMN04488137_2485</name>
</gene>
<name>A0A1G9WZB9_9BACL</name>
<evidence type="ECO:0000313" key="4">
    <source>
        <dbReference type="Proteomes" id="UP000199544"/>
    </source>
</evidence>
<dbReference type="Proteomes" id="UP000199544">
    <property type="component" value="Unassembled WGS sequence"/>
</dbReference>
<dbReference type="PIRSF" id="PIRSF026567">
    <property type="entry name" value="Adenine_mtase_bact_prd"/>
    <property type="match status" value="1"/>
</dbReference>
<dbReference type="STRING" id="459525.SAMN04488137_2485"/>
<keyword evidence="3" id="KW-0808">Transferase</keyword>
<dbReference type="OrthoDB" id="9788159at2"/>
<keyword evidence="3" id="KW-0489">Methyltransferase</keyword>
<evidence type="ECO:0000259" key="1">
    <source>
        <dbReference type="Pfam" id="PF02384"/>
    </source>
</evidence>